<gene>
    <name evidence="4" type="primary">ycgR</name>
    <name evidence="8" type="ORF">ACFQ4M_11570</name>
</gene>
<comment type="function">
    <text evidence="4">Acts as a flagellar brake, regulating swimming and swarming in a bis-(3'-5') cyclic diguanylic acid (c-di-GMP)-dependent manner. Binds 1 c-di-GMP dimer per subunit. Increasing levels of c-di-GMP lead to decreased motility.</text>
</comment>
<dbReference type="InterPro" id="IPR023787">
    <property type="entry name" value="T3SS_YcgR"/>
</dbReference>
<keyword evidence="2 4" id="KW-0547">Nucleotide-binding</keyword>
<organism evidence="8 9">
    <name type="scientific">Thauera mechernichensis</name>
    <dbReference type="NCBI Taxonomy" id="82788"/>
    <lineage>
        <taxon>Bacteria</taxon>
        <taxon>Pseudomonadati</taxon>
        <taxon>Pseudomonadota</taxon>
        <taxon>Betaproteobacteria</taxon>
        <taxon>Rhodocyclales</taxon>
        <taxon>Zoogloeaceae</taxon>
        <taxon>Thauera</taxon>
    </lineage>
</organism>
<feature type="domain" description="Type III secretion system flagellar brake protein YcgR PilZN" evidence="7">
    <location>
        <begin position="27"/>
        <end position="132"/>
    </location>
</feature>
<evidence type="ECO:0000256" key="2">
    <source>
        <dbReference type="ARBA" id="ARBA00022741"/>
    </source>
</evidence>
<dbReference type="Pfam" id="PF07238">
    <property type="entry name" value="PilZ"/>
    <property type="match status" value="1"/>
</dbReference>
<dbReference type="InterPro" id="IPR009926">
    <property type="entry name" value="T3SS_YcgR_PilZN"/>
</dbReference>
<name>A0ABW3WEF2_9RHOO</name>
<keyword evidence="3 4" id="KW-0975">Bacterial flagellum</keyword>
<keyword evidence="1 4" id="KW-0973">c-di-GMP</keyword>
<dbReference type="RefSeq" id="WP_002939395.1">
    <property type="nucleotide sequence ID" value="NZ_JARQZE010000002.1"/>
</dbReference>
<comment type="subcellular location">
    <subcellularLocation>
        <location evidence="4">Bacterial flagellum basal body</location>
    </subcellularLocation>
</comment>
<dbReference type="Gene3D" id="2.40.10.220">
    <property type="entry name" value="predicted glycosyltransferase like domains"/>
    <property type="match status" value="1"/>
</dbReference>
<dbReference type="Proteomes" id="UP001597158">
    <property type="component" value="Unassembled WGS sequence"/>
</dbReference>
<dbReference type="Pfam" id="PF07317">
    <property type="entry name" value="PilZN"/>
    <property type="match status" value="1"/>
</dbReference>
<evidence type="ECO:0000256" key="4">
    <source>
        <dbReference type="HAMAP-Rule" id="MF_01457"/>
    </source>
</evidence>
<dbReference type="SUPFAM" id="SSF141371">
    <property type="entry name" value="PilZ domain-like"/>
    <property type="match status" value="1"/>
</dbReference>
<sequence length="263" mass="29108">MNIDHSPEHQEVPPDQPVQDTAGLDRYILRGRRQIIQILQEMIDDRCLMSAHIRGGLSYVSTVLAVEPEQNAILLDASPNPSTHARALEATQLLCTSQLNRIRVQFSVEGIRQVSIDGRPALRASIPTEILRLQRREFFRLQVPIAHGIAITLPPAAGSEGPACEARVIDLSCNGAAVLVPPGVRTLTIGEVVPGCTLRLIDQEPLSLALEVRNINRQTKPNGTEQLRIGLRFESMPRSAETRIQRYIFNTEREINARTLGGL</sequence>
<evidence type="ECO:0000313" key="9">
    <source>
        <dbReference type="Proteomes" id="UP001597158"/>
    </source>
</evidence>
<proteinExistence type="inferred from homology"/>
<dbReference type="HAMAP" id="MF_01457">
    <property type="entry name" value="YcgR"/>
    <property type="match status" value="1"/>
</dbReference>
<evidence type="ECO:0000256" key="3">
    <source>
        <dbReference type="ARBA" id="ARBA00023143"/>
    </source>
</evidence>
<comment type="subunit">
    <text evidence="4">Monomer. Interacts with the flagellar basal bodies.</text>
</comment>
<keyword evidence="9" id="KW-1185">Reference proteome</keyword>
<dbReference type="EMBL" id="JBHTMC010000024">
    <property type="protein sequence ID" value="MFD1264225.1"/>
    <property type="molecule type" value="Genomic_DNA"/>
</dbReference>
<feature type="domain" description="PilZ" evidence="6">
    <location>
        <begin position="134"/>
        <end position="249"/>
    </location>
</feature>
<evidence type="ECO:0000256" key="1">
    <source>
        <dbReference type="ARBA" id="ARBA00022636"/>
    </source>
</evidence>
<dbReference type="InterPro" id="IPR012349">
    <property type="entry name" value="Split_barrel_FMN-bd"/>
</dbReference>
<evidence type="ECO:0000256" key="5">
    <source>
        <dbReference type="SAM" id="MobiDB-lite"/>
    </source>
</evidence>
<evidence type="ECO:0000313" key="8">
    <source>
        <dbReference type="EMBL" id="MFD1264225.1"/>
    </source>
</evidence>
<dbReference type="InterPro" id="IPR009875">
    <property type="entry name" value="PilZ_domain"/>
</dbReference>
<evidence type="ECO:0000259" key="6">
    <source>
        <dbReference type="Pfam" id="PF07238"/>
    </source>
</evidence>
<protein>
    <recommendedName>
        <fullName evidence="4">Flagellar brake protein YcgR</fullName>
    </recommendedName>
    <alternativeName>
        <fullName evidence="4">Cyclic di-GMP binding protein YcgR</fullName>
    </alternativeName>
</protein>
<feature type="region of interest" description="Disordered" evidence="5">
    <location>
        <begin position="1"/>
        <end position="21"/>
    </location>
</feature>
<dbReference type="Gene3D" id="2.30.110.10">
    <property type="entry name" value="Electron Transport, Fmn-binding Protein, Chain A"/>
    <property type="match status" value="1"/>
</dbReference>
<keyword evidence="8" id="KW-0969">Cilium</keyword>
<reference evidence="9" key="1">
    <citation type="journal article" date="2019" name="Int. J. Syst. Evol. Microbiol.">
        <title>The Global Catalogue of Microorganisms (GCM) 10K type strain sequencing project: providing services to taxonomists for standard genome sequencing and annotation.</title>
        <authorList>
            <consortium name="The Broad Institute Genomics Platform"/>
            <consortium name="The Broad Institute Genome Sequencing Center for Infectious Disease"/>
            <person name="Wu L."/>
            <person name="Ma J."/>
        </authorList>
    </citation>
    <scope>NUCLEOTIDE SEQUENCE [LARGE SCALE GENOMIC DNA]</scope>
    <source>
        <strain evidence="9">CCUG 48884</strain>
    </source>
</reference>
<comment type="caution">
    <text evidence="8">The sequence shown here is derived from an EMBL/GenBank/DDBJ whole genome shotgun (WGS) entry which is preliminary data.</text>
</comment>
<comment type="similarity">
    <text evidence="4">Belongs to the YcgR family.</text>
</comment>
<keyword evidence="8" id="KW-0966">Cell projection</keyword>
<evidence type="ECO:0000259" key="7">
    <source>
        <dbReference type="Pfam" id="PF07317"/>
    </source>
</evidence>
<feature type="compositionally biased region" description="Basic and acidic residues" evidence="5">
    <location>
        <begin position="1"/>
        <end position="12"/>
    </location>
</feature>
<keyword evidence="8" id="KW-0282">Flagellum</keyword>
<accession>A0ABW3WEF2</accession>